<dbReference type="RefSeq" id="WP_168165514.1">
    <property type="nucleotide sequence ID" value="NZ_CP136964.1"/>
</dbReference>
<evidence type="ECO:0000313" key="1">
    <source>
        <dbReference type="EMBL" id="WOS96353.1"/>
    </source>
</evidence>
<gene>
    <name evidence="1" type="ORF">CJ229_001005</name>
</gene>
<name>A0AAF1BRU7_9STAP</name>
<proteinExistence type="predicted"/>
<organism evidence="1 2">
    <name type="scientific">Nosocomiicoccus massiliensis</name>
    <dbReference type="NCBI Taxonomy" id="1232430"/>
    <lineage>
        <taxon>Bacteria</taxon>
        <taxon>Bacillati</taxon>
        <taxon>Bacillota</taxon>
        <taxon>Bacilli</taxon>
        <taxon>Bacillales</taxon>
        <taxon>Staphylococcaceae</taxon>
        <taxon>Nosocomiicoccus</taxon>
    </lineage>
</organism>
<protein>
    <submittedName>
        <fullName evidence="1">Uncharacterized protein</fullName>
    </submittedName>
</protein>
<reference evidence="2" key="1">
    <citation type="submission" date="2017-09" db="EMBL/GenBank/DDBJ databases">
        <title>Bacterial strain isolated from the female urinary microbiota.</title>
        <authorList>
            <person name="Thomas-White K."/>
            <person name="Kumar N."/>
            <person name="Forster S."/>
            <person name="Putonti C."/>
            <person name="Lawley T."/>
            <person name="Wolfe A.J."/>
        </authorList>
    </citation>
    <scope>NUCLEOTIDE SEQUENCE [LARGE SCALE GENOMIC DNA]</scope>
    <source>
        <strain evidence="2">UMB0959</strain>
    </source>
</reference>
<dbReference type="Proteomes" id="UP000243626">
    <property type="component" value="Chromosome"/>
</dbReference>
<keyword evidence="2" id="KW-1185">Reference proteome</keyword>
<evidence type="ECO:0000313" key="2">
    <source>
        <dbReference type="Proteomes" id="UP000243626"/>
    </source>
</evidence>
<dbReference type="EMBL" id="CP136964">
    <property type="protein sequence ID" value="WOS96353.1"/>
    <property type="molecule type" value="Genomic_DNA"/>
</dbReference>
<dbReference type="KEGG" id="nmy:CJ229_001005"/>
<dbReference type="AlphaFoldDB" id="A0AAF1BRU7"/>
<accession>A0AAF1BRU7</accession>
<sequence length="55" mass="6624">MSIKLSFYHTLEGALDYLLVDDEFKLLETDINMMTQTINEFYIGDLKELMIYNYY</sequence>